<dbReference type="InterPro" id="IPR001387">
    <property type="entry name" value="Cro/C1-type_HTH"/>
</dbReference>
<dbReference type="GO" id="GO:0003677">
    <property type="term" value="F:DNA binding"/>
    <property type="evidence" value="ECO:0007669"/>
    <property type="project" value="InterPro"/>
</dbReference>
<name>A0AAW4QVI1_BACCE</name>
<protein>
    <submittedName>
        <fullName evidence="2">Helix-turn-helix transcriptional regulator</fullName>
    </submittedName>
</protein>
<dbReference type="SMART" id="SM00530">
    <property type="entry name" value="HTH_XRE"/>
    <property type="match status" value="1"/>
</dbReference>
<dbReference type="Proteomes" id="UP001197806">
    <property type="component" value="Unassembled WGS sequence"/>
</dbReference>
<dbReference type="InterPro" id="IPR010982">
    <property type="entry name" value="Lambda_DNA-bd_dom_sf"/>
</dbReference>
<organism evidence="2 3">
    <name type="scientific">Bacillus cereus</name>
    <dbReference type="NCBI Taxonomy" id="1396"/>
    <lineage>
        <taxon>Bacteria</taxon>
        <taxon>Bacillati</taxon>
        <taxon>Bacillota</taxon>
        <taxon>Bacilli</taxon>
        <taxon>Bacillales</taxon>
        <taxon>Bacillaceae</taxon>
        <taxon>Bacillus</taxon>
        <taxon>Bacillus cereus group</taxon>
    </lineage>
</organism>
<evidence type="ECO:0000313" key="3">
    <source>
        <dbReference type="Proteomes" id="UP001197806"/>
    </source>
</evidence>
<dbReference type="SUPFAM" id="SSF47413">
    <property type="entry name" value="lambda repressor-like DNA-binding domains"/>
    <property type="match status" value="1"/>
</dbReference>
<feature type="domain" description="HTH cro/C1-type" evidence="1">
    <location>
        <begin position="12"/>
        <end position="66"/>
    </location>
</feature>
<proteinExistence type="predicted"/>
<dbReference type="AlphaFoldDB" id="A0AAW4QVI1"/>
<evidence type="ECO:0000259" key="1">
    <source>
        <dbReference type="PROSITE" id="PS50943"/>
    </source>
</evidence>
<accession>A0AAW4QVI1</accession>
<gene>
    <name evidence="2" type="ORF">H7U08_19345</name>
</gene>
<dbReference type="CDD" id="cd00093">
    <property type="entry name" value="HTH_XRE"/>
    <property type="match status" value="1"/>
</dbReference>
<dbReference type="Gene3D" id="1.10.260.40">
    <property type="entry name" value="lambda repressor-like DNA-binding domains"/>
    <property type="match status" value="1"/>
</dbReference>
<comment type="caution">
    <text evidence="2">The sequence shown here is derived from an EMBL/GenBank/DDBJ whole genome shotgun (WGS) entry which is preliminary data.</text>
</comment>
<reference evidence="2" key="1">
    <citation type="submission" date="2020-08" db="EMBL/GenBank/DDBJ databases">
        <title>Fungal Genomes of the International Space Station.</title>
        <authorList>
            <person name="Seuylemezian A."/>
            <person name="Singh N.K."/>
            <person name="Wood J."/>
            <person name="Venkateswaran K."/>
        </authorList>
    </citation>
    <scope>NUCLEOTIDE SEQUENCE</scope>
    <source>
        <strain evidence="2">I2-B2</strain>
    </source>
</reference>
<evidence type="ECO:0000313" key="2">
    <source>
        <dbReference type="EMBL" id="MBY0038670.1"/>
    </source>
</evidence>
<sequence>MMDSKLNINNRLKNTREYLGLAIEVVSKLVQISTEKLLKIENGQDTPNKDELNKLSKLYKHPESYFIEGEYEQKEEVGLLARTVDDLSEKDREHILRFSNILSKMK</sequence>
<dbReference type="PROSITE" id="PS50943">
    <property type="entry name" value="HTH_CROC1"/>
    <property type="match status" value="1"/>
</dbReference>
<dbReference type="EMBL" id="JACLPZ010000023">
    <property type="protein sequence ID" value="MBY0038670.1"/>
    <property type="molecule type" value="Genomic_DNA"/>
</dbReference>
<dbReference type="Pfam" id="PF12844">
    <property type="entry name" value="HTH_19"/>
    <property type="match status" value="1"/>
</dbReference>